<organism evidence="1 2">
    <name type="scientific">Cytospora mali</name>
    <name type="common">Apple Valsa canker fungus</name>
    <name type="synonym">Valsa mali</name>
    <dbReference type="NCBI Taxonomy" id="578113"/>
    <lineage>
        <taxon>Eukaryota</taxon>
        <taxon>Fungi</taxon>
        <taxon>Dikarya</taxon>
        <taxon>Ascomycota</taxon>
        <taxon>Pezizomycotina</taxon>
        <taxon>Sordariomycetes</taxon>
        <taxon>Sordariomycetidae</taxon>
        <taxon>Diaporthales</taxon>
        <taxon>Cytosporaceae</taxon>
        <taxon>Cytospora</taxon>
    </lineage>
</organism>
<reference evidence="2" key="1">
    <citation type="submission" date="2014-12" db="EMBL/GenBank/DDBJ databases">
        <title>Genome Sequence of Valsa Canker Pathogens Uncovers a Specific Adaption of Colonization on Woody Bark.</title>
        <authorList>
            <person name="Yin Z."/>
            <person name="Liu H."/>
            <person name="Gao X."/>
            <person name="Li Z."/>
            <person name="Song N."/>
            <person name="Ke X."/>
            <person name="Dai Q."/>
            <person name="Wu Y."/>
            <person name="Sun Y."/>
            <person name="Xu J.-R."/>
            <person name="Kang Z.K."/>
            <person name="Wang L."/>
            <person name="Huang L."/>
        </authorList>
    </citation>
    <scope>NUCLEOTIDE SEQUENCE [LARGE SCALE GENOMIC DNA]</scope>
    <source>
        <strain evidence="2">SXYL134</strain>
    </source>
</reference>
<sequence>MPVRLASARVLPAVEEREQVLALAMIRLDAGVRGLKVAALQQVCLLLEGVGDDEEVLRHDGEFVQDKGVVIAYGADDAGRGGRQDGDLGRVEVDVAVGLCSVESGPHQLWELGRGFETIG</sequence>
<dbReference type="EMBL" id="KN714687">
    <property type="protein sequence ID" value="KUI56202.1"/>
    <property type="molecule type" value="Genomic_DNA"/>
</dbReference>
<evidence type="ECO:0000313" key="1">
    <source>
        <dbReference type="EMBL" id="KUI56202.1"/>
    </source>
</evidence>
<dbReference type="AlphaFoldDB" id="A0A194UWV6"/>
<protein>
    <submittedName>
        <fullName evidence="1">Uncharacterized protein</fullName>
    </submittedName>
</protein>
<proteinExistence type="predicted"/>
<evidence type="ECO:0000313" key="2">
    <source>
        <dbReference type="Proteomes" id="UP000078576"/>
    </source>
</evidence>
<name>A0A194UWV6_CYTMA</name>
<accession>A0A194UWV6</accession>
<keyword evidence="2" id="KW-1185">Reference proteome</keyword>
<gene>
    <name evidence="1" type="ORF">VP1G_10846</name>
</gene>
<dbReference type="Proteomes" id="UP000078576">
    <property type="component" value="Unassembled WGS sequence"/>
</dbReference>